<evidence type="ECO:0000313" key="3">
    <source>
        <dbReference type="EMBL" id="AMO66520.1"/>
    </source>
</evidence>
<evidence type="ECO:0000256" key="1">
    <source>
        <dbReference type="SAM" id="Phobius"/>
    </source>
</evidence>
<dbReference type="PANTHER" id="PTHR37520:SF1">
    <property type="entry name" value="INTRON-ENCODED DNA ENDONUCLEASE AI2A-RELATED"/>
    <property type="match status" value="1"/>
</dbReference>
<dbReference type="PANTHER" id="PTHR37520">
    <property type="entry name" value="INTRON-ENCODED DNA ENDONUCLEASE AI2A-RELATED"/>
    <property type="match status" value="1"/>
</dbReference>
<keyword evidence="3" id="KW-0378">Hydrolase</keyword>
<dbReference type="Gene3D" id="3.10.28.10">
    <property type="entry name" value="Homing endonucleases"/>
    <property type="match status" value="2"/>
</dbReference>
<protein>
    <submittedName>
        <fullName evidence="3">LAGLIDADG endonuclease</fullName>
    </submittedName>
</protein>
<name>A0A140IMW2_9PEZI</name>
<keyword evidence="1" id="KW-0472">Membrane</keyword>
<dbReference type="GO" id="GO:0004519">
    <property type="term" value="F:endonuclease activity"/>
    <property type="evidence" value="ECO:0007669"/>
    <property type="project" value="UniProtKB-KW"/>
</dbReference>
<dbReference type="AlphaFoldDB" id="A0A140IMW2"/>
<dbReference type="RefSeq" id="YP_009240548.1">
    <property type="nucleotide sequence ID" value="NC_029745.1"/>
</dbReference>
<dbReference type="EMBL" id="KU707476">
    <property type="protein sequence ID" value="AMO66520.1"/>
    <property type="molecule type" value="Genomic_DNA"/>
</dbReference>
<geneLocation type="mitochondrion" evidence="3"/>
<dbReference type="SUPFAM" id="SSF55608">
    <property type="entry name" value="Homing endonucleases"/>
    <property type="match status" value="2"/>
</dbReference>
<dbReference type="InterPro" id="IPR027434">
    <property type="entry name" value="Homing_endonucl"/>
</dbReference>
<keyword evidence="3" id="KW-0496">Mitochondrion</keyword>
<organism evidence="3">
    <name type="scientific">Pyronema omphalodes</name>
    <dbReference type="NCBI Taxonomy" id="337075"/>
    <lineage>
        <taxon>Eukaryota</taxon>
        <taxon>Fungi</taxon>
        <taxon>Dikarya</taxon>
        <taxon>Ascomycota</taxon>
        <taxon>Pezizomycotina</taxon>
        <taxon>Pezizomycetes</taxon>
        <taxon>Pezizales</taxon>
        <taxon>Pyronemataceae</taxon>
        <taxon>Pyronema</taxon>
    </lineage>
</organism>
<feature type="domain" description="Homing endonuclease LAGLIDADG" evidence="2">
    <location>
        <begin position="103"/>
        <end position="181"/>
    </location>
</feature>
<evidence type="ECO:0000259" key="2">
    <source>
        <dbReference type="Pfam" id="PF00961"/>
    </source>
</evidence>
<sequence length="334" mass="37512">MIRDSIITLSQIWRNGFFGQVWPNFGKILKLTCAICWNLLGFVGTNSVSLGLVLAVLVKVLRIRKWNQPVTNGRSYSSSLVGTSETTRATPFGVKETRFNQWLAGLIDGDGSFLVSKAGYTSCEITVAVADERILRIIQNKLGGSINPRTGVQAIRWRLHNQAGMLDLVNRVNGYIRHSGRLEGLSRVCAVLGVQLLTPDTLHNKHAWFAGFFDADGTIGYYFKGDIDNPQLTLSVTNKLYVDVVHFMTYFGGNIYFDKTGGVPQKGSYKWSIQSEEKFAAFLEYIKVCPPQSIKRNRLFLVKEYYRLVGLKAHKAPEGTALHKAWVKFNHKWG</sequence>
<gene>
    <name evidence="3" type="ORF">AWR43_027</name>
</gene>
<dbReference type="Pfam" id="PF00961">
    <property type="entry name" value="LAGLIDADG_1"/>
    <property type="match status" value="1"/>
</dbReference>
<reference evidence="3" key="1">
    <citation type="journal article" date="2016" name="Genome Announc.">
        <title>Complete Mitochondrial Genome Sequence of the Pezizomycete Pyronema confluens.</title>
        <authorList>
            <person name="Nowrousian M."/>
        </authorList>
    </citation>
    <scope>NUCLEOTIDE SEQUENCE</scope>
    <source>
        <strain evidence="3">CBS 100304</strain>
    </source>
</reference>
<feature type="transmembrane region" description="Helical" evidence="1">
    <location>
        <begin position="28"/>
        <end position="58"/>
    </location>
</feature>
<dbReference type="GeneID" id="27074548"/>
<dbReference type="InterPro" id="IPR004860">
    <property type="entry name" value="LAGLIDADG_dom"/>
</dbReference>
<keyword evidence="3" id="KW-0255">Endonuclease</keyword>
<keyword evidence="1" id="KW-0812">Transmembrane</keyword>
<keyword evidence="3" id="KW-0540">Nuclease</keyword>
<keyword evidence="1" id="KW-1133">Transmembrane helix</keyword>
<accession>A0A140IMW2</accession>
<proteinExistence type="predicted"/>